<protein>
    <recommendedName>
        <fullName evidence="4">Tetratricopeptide repeat protein</fullName>
    </recommendedName>
</protein>
<organism evidence="2 3">
    <name type="scientific">Ruficoccus amylovorans</name>
    <dbReference type="NCBI Taxonomy" id="1804625"/>
    <lineage>
        <taxon>Bacteria</taxon>
        <taxon>Pseudomonadati</taxon>
        <taxon>Verrucomicrobiota</taxon>
        <taxon>Opitutia</taxon>
        <taxon>Puniceicoccales</taxon>
        <taxon>Cerasicoccaceae</taxon>
        <taxon>Ruficoccus</taxon>
    </lineage>
</organism>
<evidence type="ECO:0000313" key="3">
    <source>
        <dbReference type="Proteomes" id="UP000546464"/>
    </source>
</evidence>
<comment type="caution">
    <text evidence="2">The sequence shown here is derived from an EMBL/GenBank/DDBJ whole genome shotgun (WGS) entry which is preliminary data.</text>
</comment>
<dbReference type="Gene3D" id="1.25.40.10">
    <property type="entry name" value="Tetratricopeptide repeat domain"/>
    <property type="match status" value="1"/>
</dbReference>
<accession>A0A842HFP5</accession>
<dbReference type="AlphaFoldDB" id="A0A842HFP5"/>
<dbReference type="EMBL" id="JACHVB010000023">
    <property type="protein sequence ID" value="MBC2594456.1"/>
    <property type="molecule type" value="Genomic_DNA"/>
</dbReference>
<feature type="chain" id="PRO_5032352865" description="Tetratricopeptide repeat protein" evidence="1">
    <location>
        <begin position="36"/>
        <end position="211"/>
    </location>
</feature>
<name>A0A842HFP5_9BACT</name>
<sequence length="211" mass="23679">MMTFILSLPSIIFRRTRMPLAALLLLPGFQMRTMAATADASEPVNKYRTWHEAALHGDVDEIDVSIENFEEQLQLSPDDPLAKAYLGSVCALRAKESFWGMTKLEYLERADQLMSKAIAEAPDNPRIRMIRAISLYKLPERFDKRPVALADFQQLVPIARAGESDLTLRERQAILYYASLSYADANLPGAGQLKADCHSLSPDSEYGKLTQ</sequence>
<dbReference type="RefSeq" id="WP_185675440.1">
    <property type="nucleotide sequence ID" value="NZ_JACHVB010000023.1"/>
</dbReference>
<dbReference type="InterPro" id="IPR011990">
    <property type="entry name" value="TPR-like_helical_dom_sf"/>
</dbReference>
<evidence type="ECO:0000256" key="1">
    <source>
        <dbReference type="SAM" id="SignalP"/>
    </source>
</evidence>
<keyword evidence="1" id="KW-0732">Signal</keyword>
<keyword evidence="3" id="KW-1185">Reference proteome</keyword>
<dbReference type="Proteomes" id="UP000546464">
    <property type="component" value="Unassembled WGS sequence"/>
</dbReference>
<evidence type="ECO:0008006" key="4">
    <source>
        <dbReference type="Google" id="ProtNLM"/>
    </source>
</evidence>
<proteinExistence type="predicted"/>
<dbReference type="SUPFAM" id="SSF48452">
    <property type="entry name" value="TPR-like"/>
    <property type="match status" value="1"/>
</dbReference>
<feature type="signal peptide" evidence="1">
    <location>
        <begin position="1"/>
        <end position="35"/>
    </location>
</feature>
<evidence type="ECO:0000313" key="2">
    <source>
        <dbReference type="EMBL" id="MBC2594456.1"/>
    </source>
</evidence>
<reference evidence="2 3" key="1">
    <citation type="submission" date="2020-07" db="EMBL/GenBank/DDBJ databases">
        <authorList>
            <person name="Feng X."/>
        </authorList>
    </citation>
    <scope>NUCLEOTIDE SEQUENCE [LARGE SCALE GENOMIC DNA]</scope>
    <source>
        <strain evidence="2 3">JCM31066</strain>
    </source>
</reference>
<gene>
    <name evidence="2" type="ORF">H5P28_09320</name>
</gene>